<sequence length="259" mass="29928">MCKPSLIDAHIHLDLYEKEEREKILKELDLYSVESLITVSFHLQSSKQNLAFAKGDGRIKAAAGFHPEQELPSDSEVDELLAFIRKNHKDLVAIGEVGLPYYKMKEDPSLILAPYIEMLERFIIESNRLNKPIILHGVYEHAPIICDLLEKHSISKAHFHWFKGDSKTIERMIRNGYLVSVTPDVLYEKEIQQLVRAYPIQGLMVETDGPWRFEGVFQERMTHPGMMHRSIEKVAELKSMSEAAVYKQLVKNTTEFYDL</sequence>
<evidence type="ECO:0000313" key="2">
    <source>
        <dbReference type="Proteomes" id="UP001064027"/>
    </source>
</evidence>
<proteinExistence type="predicted"/>
<keyword evidence="2" id="KW-1185">Reference proteome</keyword>
<dbReference type="Proteomes" id="UP001064027">
    <property type="component" value="Chromosome"/>
</dbReference>
<gene>
    <name evidence="1" type="ORF">N5C46_07475</name>
</gene>
<evidence type="ECO:0000313" key="1">
    <source>
        <dbReference type="EMBL" id="UXH45898.1"/>
    </source>
</evidence>
<protein>
    <submittedName>
        <fullName evidence="1">TatD family hydrolase</fullName>
    </submittedName>
</protein>
<keyword evidence="1" id="KW-0378">Hydrolase</keyword>
<reference evidence="1" key="1">
    <citation type="submission" date="2022-09" db="EMBL/GenBank/DDBJ databases">
        <title>Complete genome sequence of Rossellomorea vietnamensis strain RL-WG62, a newly isolated PGPR with the potential for plant salinity stress alleviation.</title>
        <authorList>
            <person name="Ren L."/>
            <person name="Wang G."/>
            <person name="Hu H."/>
        </authorList>
    </citation>
    <scope>NUCLEOTIDE SEQUENCE</scope>
    <source>
        <strain evidence="1">RL-WG62</strain>
    </source>
</reference>
<dbReference type="EMBL" id="CP104558">
    <property type="protein sequence ID" value="UXH45898.1"/>
    <property type="molecule type" value="Genomic_DNA"/>
</dbReference>
<name>A0ACD4CBC8_9BACI</name>
<organism evidence="1 2">
    <name type="scientific">Rossellomorea vietnamensis</name>
    <dbReference type="NCBI Taxonomy" id="218284"/>
    <lineage>
        <taxon>Bacteria</taxon>
        <taxon>Bacillati</taxon>
        <taxon>Bacillota</taxon>
        <taxon>Bacilli</taxon>
        <taxon>Bacillales</taxon>
        <taxon>Bacillaceae</taxon>
        <taxon>Rossellomorea</taxon>
    </lineage>
</organism>
<accession>A0ACD4CBC8</accession>